<keyword evidence="4 9" id="KW-0547">Nucleotide-binding</keyword>
<evidence type="ECO:0000259" key="11">
    <source>
        <dbReference type="PROSITE" id="PS50011"/>
    </source>
</evidence>
<keyword evidence="6 9" id="KW-0067">ATP-binding</keyword>
<dbReference type="InterPro" id="IPR000719">
    <property type="entry name" value="Prot_kinase_dom"/>
</dbReference>
<comment type="similarity">
    <text evidence="10">Belongs to the protein kinase superfamily.</text>
</comment>
<feature type="domain" description="Protein kinase" evidence="11">
    <location>
        <begin position="35"/>
        <end position="269"/>
    </location>
</feature>
<dbReference type="EMBL" id="BQKI01000011">
    <property type="protein sequence ID" value="GJN04915.1"/>
    <property type="molecule type" value="Genomic_DNA"/>
</dbReference>
<keyword evidence="5" id="KW-0418">Kinase</keyword>
<sequence>MNLPGHGSLESILQDPSAKPLALQLQELKDITNNFSKDRQLGKGGFGIVYKGLLPNGEAVAVKDLIMSQFQGKQFKREVDNLMKVQHKNIVRFLGYCYESSHQYIEYEATHVFAESPKMLLCFEFVANGSLDKHINEESCGFDWHTRYKIIKGICHGLHYLHEECQPHGSVIHLDLKPENILLDNCMVPKIADFGISKFFCDQKLETRATSAIGSLGYMAPEYISGNIVSKMADIYSLGVIIMQIITGRRVDVTSCEDIVEPVRLGFNC</sequence>
<dbReference type="Pfam" id="PF00069">
    <property type="entry name" value="Pkinase"/>
    <property type="match status" value="1"/>
</dbReference>
<comment type="catalytic activity">
    <reaction evidence="8">
        <text>L-seryl-[protein] + ATP = O-phospho-L-seryl-[protein] + ADP + H(+)</text>
        <dbReference type="Rhea" id="RHEA:17989"/>
        <dbReference type="Rhea" id="RHEA-COMP:9863"/>
        <dbReference type="Rhea" id="RHEA-COMP:11604"/>
        <dbReference type="ChEBI" id="CHEBI:15378"/>
        <dbReference type="ChEBI" id="CHEBI:29999"/>
        <dbReference type="ChEBI" id="CHEBI:30616"/>
        <dbReference type="ChEBI" id="CHEBI:83421"/>
        <dbReference type="ChEBI" id="CHEBI:456216"/>
        <dbReference type="EC" id="2.7.11.1"/>
    </reaction>
</comment>
<protein>
    <recommendedName>
        <fullName evidence="1">non-specific serine/threonine protein kinase</fullName>
        <ecNumber evidence="1">2.7.11.1</ecNumber>
    </recommendedName>
</protein>
<keyword evidence="2 10" id="KW-0723">Serine/threonine-protein kinase</keyword>
<evidence type="ECO:0000256" key="10">
    <source>
        <dbReference type="RuleBase" id="RU000304"/>
    </source>
</evidence>
<organism evidence="12 13">
    <name type="scientific">Eleusine coracana subsp. coracana</name>
    <dbReference type="NCBI Taxonomy" id="191504"/>
    <lineage>
        <taxon>Eukaryota</taxon>
        <taxon>Viridiplantae</taxon>
        <taxon>Streptophyta</taxon>
        <taxon>Embryophyta</taxon>
        <taxon>Tracheophyta</taxon>
        <taxon>Spermatophyta</taxon>
        <taxon>Magnoliopsida</taxon>
        <taxon>Liliopsida</taxon>
        <taxon>Poales</taxon>
        <taxon>Poaceae</taxon>
        <taxon>PACMAD clade</taxon>
        <taxon>Chloridoideae</taxon>
        <taxon>Cynodonteae</taxon>
        <taxon>Eleusininae</taxon>
        <taxon>Eleusine</taxon>
    </lineage>
</organism>
<dbReference type="Gene3D" id="1.10.510.10">
    <property type="entry name" value="Transferase(Phosphotransferase) domain 1"/>
    <property type="match status" value="1"/>
</dbReference>
<proteinExistence type="inferred from homology"/>
<dbReference type="PROSITE" id="PS00108">
    <property type="entry name" value="PROTEIN_KINASE_ST"/>
    <property type="match status" value="1"/>
</dbReference>
<evidence type="ECO:0000256" key="6">
    <source>
        <dbReference type="ARBA" id="ARBA00022840"/>
    </source>
</evidence>
<dbReference type="SUPFAM" id="SSF56112">
    <property type="entry name" value="Protein kinase-like (PK-like)"/>
    <property type="match status" value="1"/>
</dbReference>
<comment type="catalytic activity">
    <reaction evidence="7">
        <text>L-threonyl-[protein] + ATP = O-phospho-L-threonyl-[protein] + ADP + H(+)</text>
        <dbReference type="Rhea" id="RHEA:46608"/>
        <dbReference type="Rhea" id="RHEA-COMP:11060"/>
        <dbReference type="Rhea" id="RHEA-COMP:11605"/>
        <dbReference type="ChEBI" id="CHEBI:15378"/>
        <dbReference type="ChEBI" id="CHEBI:30013"/>
        <dbReference type="ChEBI" id="CHEBI:30616"/>
        <dbReference type="ChEBI" id="CHEBI:61977"/>
        <dbReference type="ChEBI" id="CHEBI:456216"/>
        <dbReference type="EC" id="2.7.11.1"/>
    </reaction>
</comment>
<comment type="caution">
    <text evidence="12">The sequence shown here is derived from an EMBL/GenBank/DDBJ whole genome shotgun (WGS) entry which is preliminary data.</text>
</comment>
<dbReference type="GO" id="GO:0004674">
    <property type="term" value="F:protein serine/threonine kinase activity"/>
    <property type="evidence" value="ECO:0007669"/>
    <property type="project" value="UniProtKB-KW"/>
</dbReference>
<dbReference type="Gene3D" id="3.30.200.20">
    <property type="entry name" value="Phosphorylase Kinase, domain 1"/>
    <property type="match status" value="1"/>
</dbReference>
<evidence type="ECO:0000313" key="12">
    <source>
        <dbReference type="EMBL" id="GJN04915.1"/>
    </source>
</evidence>
<dbReference type="AlphaFoldDB" id="A0AAV5D4E0"/>
<dbReference type="PANTHER" id="PTHR45707:SF71">
    <property type="entry name" value="PROTEIN KINASE DOMAIN-CONTAINING PROTEIN"/>
    <property type="match status" value="1"/>
</dbReference>
<evidence type="ECO:0000256" key="8">
    <source>
        <dbReference type="ARBA" id="ARBA00048679"/>
    </source>
</evidence>
<evidence type="ECO:0000256" key="4">
    <source>
        <dbReference type="ARBA" id="ARBA00022741"/>
    </source>
</evidence>
<reference evidence="12" key="1">
    <citation type="journal article" date="2018" name="DNA Res.">
        <title>Multiple hybrid de novo genome assembly of finger millet, an orphan allotetraploid crop.</title>
        <authorList>
            <person name="Hatakeyama M."/>
            <person name="Aluri S."/>
            <person name="Balachadran M.T."/>
            <person name="Sivarajan S.R."/>
            <person name="Patrignani A."/>
            <person name="Gruter S."/>
            <person name="Poveda L."/>
            <person name="Shimizu-Inatsugi R."/>
            <person name="Baeten J."/>
            <person name="Francoijs K.J."/>
            <person name="Nataraja K.N."/>
            <person name="Reddy Y.A.N."/>
            <person name="Phadnis S."/>
            <person name="Ravikumar R.L."/>
            <person name="Schlapbach R."/>
            <person name="Sreeman S.M."/>
            <person name="Shimizu K.K."/>
        </authorList>
    </citation>
    <scope>NUCLEOTIDE SEQUENCE</scope>
</reference>
<gene>
    <name evidence="12" type="primary">ga22499</name>
    <name evidence="12" type="ORF">PR202_ga22499</name>
</gene>
<name>A0AAV5D4E0_ELECO</name>
<dbReference type="PROSITE" id="PS00107">
    <property type="entry name" value="PROTEIN_KINASE_ATP"/>
    <property type="match status" value="1"/>
</dbReference>
<dbReference type="EC" id="2.7.11.1" evidence="1"/>
<keyword evidence="3" id="KW-0808">Transferase</keyword>
<evidence type="ECO:0000313" key="13">
    <source>
        <dbReference type="Proteomes" id="UP001054889"/>
    </source>
</evidence>
<evidence type="ECO:0000256" key="3">
    <source>
        <dbReference type="ARBA" id="ARBA00022679"/>
    </source>
</evidence>
<dbReference type="PANTHER" id="PTHR45707">
    <property type="entry name" value="C2 CALCIUM/LIPID-BINDING PLANT PHOSPHORIBOSYLTRANSFERASE FAMILY PROTEIN"/>
    <property type="match status" value="1"/>
</dbReference>
<dbReference type="Proteomes" id="UP001054889">
    <property type="component" value="Unassembled WGS sequence"/>
</dbReference>
<reference evidence="12" key="2">
    <citation type="submission" date="2021-12" db="EMBL/GenBank/DDBJ databases">
        <title>Resequencing data analysis of finger millet.</title>
        <authorList>
            <person name="Hatakeyama M."/>
            <person name="Aluri S."/>
            <person name="Balachadran M.T."/>
            <person name="Sivarajan S.R."/>
            <person name="Poveda L."/>
            <person name="Shimizu-Inatsugi R."/>
            <person name="Schlapbach R."/>
            <person name="Sreeman S.M."/>
            <person name="Shimizu K.K."/>
        </authorList>
    </citation>
    <scope>NUCLEOTIDE SEQUENCE</scope>
</reference>
<evidence type="ECO:0000256" key="1">
    <source>
        <dbReference type="ARBA" id="ARBA00012513"/>
    </source>
</evidence>
<dbReference type="FunFam" id="3.30.200.20:FF:000465">
    <property type="entry name" value="Cysteine-rich receptor-like protein kinase 6"/>
    <property type="match status" value="1"/>
</dbReference>
<dbReference type="FunFam" id="1.10.510.10:FF:001023">
    <property type="entry name" value="Os07g0541700 protein"/>
    <property type="match status" value="1"/>
</dbReference>
<dbReference type="PIRSF" id="PIRSF000654">
    <property type="entry name" value="Integrin-linked_kinase"/>
    <property type="match status" value="1"/>
</dbReference>
<dbReference type="InterPro" id="IPR011009">
    <property type="entry name" value="Kinase-like_dom_sf"/>
</dbReference>
<keyword evidence="13" id="KW-1185">Reference proteome</keyword>
<evidence type="ECO:0000256" key="5">
    <source>
        <dbReference type="ARBA" id="ARBA00022777"/>
    </source>
</evidence>
<dbReference type="PROSITE" id="PS50011">
    <property type="entry name" value="PROTEIN_KINASE_DOM"/>
    <property type="match status" value="1"/>
</dbReference>
<dbReference type="InterPro" id="IPR017441">
    <property type="entry name" value="Protein_kinase_ATP_BS"/>
</dbReference>
<evidence type="ECO:0000256" key="2">
    <source>
        <dbReference type="ARBA" id="ARBA00022527"/>
    </source>
</evidence>
<evidence type="ECO:0000256" key="9">
    <source>
        <dbReference type="PROSITE-ProRule" id="PRU10141"/>
    </source>
</evidence>
<accession>A0AAV5D4E0</accession>
<evidence type="ECO:0000256" key="7">
    <source>
        <dbReference type="ARBA" id="ARBA00047899"/>
    </source>
</evidence>
<dbReference type="GO" id="GO:0005524">
    <property type="term" value="F:ATP binding"/>
    <property type="evidence" value="ECO:0007669"/>
    <property type="project" value="UniProtKB-UniRule"/>
</dbReference>
<dbReference type="SMART" id="SM00220">
    <property type="entry name" value="S_TKc"/>
    <property type="match status" value="1"/>
</dbReference>
<dbReference type="InterPro" id="IPR008271">
    <property type="entry name" value="Ser/Thr_kinase_AS"/>
</dbReference>
<feature type="binding site" evidence="9">
    <location>
        <position position="63"/>
    </location>
    <ligand>
        <name>ATP</name>
        <dbReference type="ChEBI" id="CHEBI:30616"/>
    </ligand>
</feature>